<dbReference type="eggNOG" id="ENOG5032RPD">
    <property type="taxonomic scope" value="Bacteria"/>
</dbReference>
<dbReference type="InterPro" id="IPR007499">
    <property type="entry name" value="ERF_bacteria_virus"/>
</dbReference>
<name>Q30VS2_OLEA2</name>
<keyword evidence="3" id="KW-1185">Reference proteome</keyword>
<dbReference type="RefSeq" id="WP_011369139.1">
    <property type="nucleotide sequence ID" value="NC_007519.1"/>
</dbReference>
<feature type="compositionally biased region" description="Polar residues" evidence="1">
    <location>
        <begin position="159"/>
        <end position="182"/>
    </location>
</feature>
<accession>Q30VS2</accession>
<reference evidence="2 3" key="1">
    <citation type="journal article" date="2011" name="J. Bacteriol.">
        <title>Complete genome sequence and updated annotation of Desulfovibrio alaskensis G20.</title>
        <authorList>
            <person name="Hauser L.J."/>
            <person name="Land M.L."/>
            <person name="Brown S.D."/>
            <person name="Larimer F."/>
            <person name="Keller K.L."/>
            <person name="Rapp-Giles B.J."/>
            <person name="Price M.N."/>
            <person name="Lin M."/>
            <person name="Bruce D.C."/>
            <person name="Detter J.C."/>
            <person name="Tapia R."/>
            <person name="Han C.S."/>
            <person name="Goodwin L.A."/>
            <person name="Cheng J.F."/>
            <person name="Pitluck S."/>
            <person name="Copeland A."/>
            <person name="Lucas S."/>
            <person name="Nolan M."/>
            <person name="Lapidus A.L."/>
            <person name="Palumbo A.V."/>
            <person name="Wall J.D."/>
        </authorList>
    </citation>
    <scope>NUCLEOTIDE SEQUENCE [LARGE SCALE GENOMIC DNA]</scope>
    <source>
        <strain evidence="3">ATCC BAA 1058 / DSM 17464 / G20</strain>
    </source>
</reference>
<sequence length="273" mass="29571">MENHILTCSESITELAKAMLQVQQGLVPVMKDTTNPFVGSRYASLNSVMEACREALNANGIWVVQYPVQVAPPIYEGSGCPQNLLGLVTKLVHAESGQWQSSLMVMPLPKADPQGYGSALTYARRYGLTTLVGLVTEVDDDAEGAMSRNQQPRSRRKSTPQSGVSWGETRSAQASQAGNNSKRSGRGASTGAAKKAVEIGSTDALQNLLSAQNSLPRIDGVSYQTIRAQDGRFCITASGDTRSKSTLLKEAGFRWDATRKLWWRYAQLQDNAA</sequence>
<organism evidence="2 3">
    <name type="scientific">Oleidesulfovibrio alaskensis (strain ATCC BAA-1058 / DSM 17464 / G20)</name>
    <name type="common">Desulfovibrio alaskensis</name>
    <dbReference type="NCBI Taxonomy" id="207559"/>
    <lineage>
        <taxon>Bacteria</taxon>
        <taxon>Pseudomonadati</taxon>
        <taxon>Thermodesulfobacteriota</taxon>
        <taxon>Desulfovibrionia</taxon>
        <taxon>Desulfovibrionales</taxon>
        <taxon>Desulfovibrionaceae</taxon>
        <taxon>Oleidesulfovibrio</taxon>
    </lineage>
</organism>
<evidence type="ECO:0000313" key="3">
    <source>
        <dbReference type="Proteomes" id="UP000002710"/>
    </source>
</evidence>
<dbReference type="Proteomes" id="UP000002710">
    <property type="component" value="Chromosome"/>
</dbReference>
<feature type="region of interest" description="Disordered" evidence="1">
    <location>
        <begin position="142"/>
        <end position="194"/>
    </location>
</feature>
<dbReference type="EMBL" id="CP000112">
    <property type="protein sequence ID" value="ABB40224.1"/>
    <property type="molecule type" value="Genomic_DNA"/>
</dbReference>
<protein>
    <submittedName>
        <fullName evidence="2">ERF family protein</fullName>
    </submittedName>
</protein>
<evidence type="ECO:0000256" key="1">
    <source>
        <dbReference type="SAM" id="MobiDB-lite"/>
    </source>
</evidence>
<dbReference type="KEGG" id="dde:Dde_3431"/>
<proteinExistence type="predicted"/>
<evidence type="ECO:0000313" key="2">
    <source>
        <dbReference type="EMBL" id="ABB40224.1"/>
    </source>
</evidence>
<dbReference type="Pfam" id="PF04404">
    <property type="entry name" value="ERF"/>
    <property type="match status" value="1"/>
</dbReference>
<dbReference type="AlphaFoldDB" id="Q30VS2"/>
<dbReference type="HOGENOM" id="CLU_102104_0_1_7"/>
<gene>
    <name evidence="2" type="ordered locus">Dde_3431</name>
</gene>
<dbReference type="STRING" id="207559.Dde_3431"/>